<gene>
    <name evidence="1" type="ORF">BG910_01730</name>
</gene>
<name>A0A220RZH7_9NEIS</name>
<sequence>MYIILDENEMNQVSGGWVANAVGGIAGAYGAGYGYLAGGGKDPNKFLGAVAIGGLSGAFSPVNGIRSAAMTAGGAFTTSAVATAVGSPYF</sequence>
<evidence type="ECO:0000313" key="1">
    <source>
        <dbReference type="EMBL" id="ASK26631.1"/>
    </source>
</evidence>
<dbReference type="Proteomes" id="UP000198238">
    <property type="component" value="Chromosome"/>
</dbReference>
<protein>
    <submittedName>
        <fullName evidence="1">Uncharacterized protein</fullName>
    </submittedName>
</protein>
<dbReference type="InterPro" id="IPR010133">
    <property type="entry name" value="Bacteriocin_signal_seq"/>
</dbReference>
<dbReference type="KEGG" id="nei:BG910_01730"/>
<organism evidence="1 2">
    <name type="scientific">Neisseria chenwenguii</name>
    <dbReference type="NCBI Taxonomy" id="1853278"/>
    <lineage>
        <taxon>Bacteria</taxon>
        <taxon>Pseudomonadati</taxon>
        <taxon>Pseudomonadota</taxon>
        <taxon>Betaproteobacteria</taxon>
        <taxon>Neisseriales</taxon>
        <taxon>Neisseriaceae</taxon>
        <taxon>Neisseria</taxon>
    </lineage>
</organism>
<evidence type="ECO:0000313" key="2">
    <source>
        <dbReference type="Proteomes" id="UP000198238"/>
    </source>
</evidence>
<dbReference type="OrthoDB" id="9987031at2"/>
<dbReference type="AlphaFoldDB" id="A0A220RZH7"/>
<dbReference type="EMBL" id="CP022278">
    <property type="protein sequence ID" value="ASK26631.1"/>
    <property type="molecule type" value="Genomic_DNA"/>
</dbReference>
<reference evidence="1 2" key="1">
    <citation type="submission" date="2017-06" db="EMBL/GenBank/DDBJ databases">
        <title>Neisseria chenwenguii sp. nov., isolated from the intestinal contents of Tibetan Plateau Pika in Yushu, Qinghai Province, China.</title>
        <authorList>
            <person name="Zhang G."/>
        </authorList>
    </citation>
    <scope>NUCLEOTIDE SEQUENCE [LARGE SCALE GENOMIC DNA]</scope>
    <source>
        <strain evidence="1 2">10023</strain>
    </source>
</reference>
<accession>A0A220RZH7</accession>
<dbReference type="RefSeq" id="WP_089035353.1">
    <property type="nucleotide sequence ID" value="NZ_CP022278.1"/>
</dbReference>
<proteinExistence type="predicted"/>
<dbReference type="NCBIfam" id="TIGR01847">
    <property type="entry name" value="bacteriocin_sig"/>
    <property type="match status" value="1"/>
</dbReference>
<keyword evidence="2" id="KW-1185">Reference proteome</keyword>